<dbReference type="EMBL" id="CAJNNW010036752">
    <property type="protein sequence ID" value="CAE8737301.1"/>
    <property type="molecule type" value="Genomic_DNA"/>
</dbReference>
<reference evidence="2" key="1">
    <citation type="submission" date="2021-02" db="EMBL/GenBank/DDBJ databases">
        <authorList>
            <person name="Dougan E. K."/>
            <person name="Rhodes N."/>
            <person name="Thang M."/>
            <person name="Chan C."/>
        </authorList>
    </citation>
    <scope>NUCLEOTIDE SEQUENCE</scope>
</reference>
<evidence type="ECO:0000313" key="3">
    <source>
        <dbReference type="EMBL" id="CAE8737301.1"/>
    </source>
</evidence>
<dbReference type="Proteomes" id="UP000654075">
    <property type="component" value="Unassembled WGS sequence"/>
</dbReference>
<sequence>MQAPTKWQADRRDIPRLLSNNNNDHNDEKNNISYFHNGSTIMRDFRRSPGRSQQRHHCLRSRGQARRRHRALAKQSFCSLLL</sequence>
<dbReference type="Proteomes" id="UP000626109">
    <property type="component" value="Unassembled WGS sequence"/>
</dbReference>
<feature type="region of interest" description="Disordered" evidence="1">
    <location>
        <begin position="47"/>
        <end position="70"/>
    </location>
</feature>
<accession>A0A813DFC4</accession>
<protein>
    <submittedName>
        <fullName evidence="2">Uncharacterized protein</fullName>
    </submittedName>
</protein>
<dbReference type="EMBL" id="CAJNNV010001492">
    <property type="protein sequence ID" value="CAE8585179.1"/>
    <property type="molecule type" value="Genomic_DNA"/>
</dbReference>
<evidence type="ECO:0000313" key="2">
    <source>
        <dbReference type="EMBL" id="CAE8585179.1"/>
    </source>
</evidence>
<organism evidence="2 4">
    <name type="scientific">Polarella glacialis</name>
    <name type="common">Dinoflagellate</name>
    <dbReference type="NCBI Taxonomy" id="89957"/>
    <lineage>
        <taxon>Eukaryota</taxon>
        <taxon>Sar</taxon>
        <taxon>Alveolata</taxon>
        <taxon>Dinophyceae</taxon>
        <taxon>Suessiales</taxon>
        <taxon>Suessiaceae</taxon>
        <taxon>Polarella</taxon>
    </lineage>
</organism>
<keyword evidence="4" id="KW-1185">Reference proteome</keyword>
<feature type="compositionally biased region" description="Basic residues" evidence="1">
    <location>
        <begin position="53"/>
        <end position="70"/>
    </location>
</feature>
<feature type="region of interest" description="Disordered" evidence="1">
    <location>
        <begin position="1"/>
        <end position="32"/>
    </location>
</feature>
<proteinExistence type="predicted"/>
<evidence type="ECO:0000313" key="4">
    <source>
        <dbReference type="Proteomes" id="UP000654075"/>
    </source>
</evidence>
<comment type="caution">
    <text evidence="2">The sequence shown here is derived from an EMBL/GenBank/DDBJ whole genome shotgun (WGS) entry which is preliminary data.</text>
</comment>
<evidence type="ECO:0000256" key="1">
    <source>
        <dbReference type="SAM" id="MobiDB-lite"/>
    </source>
</evidence>
<gene>
    <name evidence="2" type="ORF">PGLA1383_LOCUS4093</name>
    <name evidence="3" type="ORF">PGLA2088_LOCUS48701</name>
</gene>
<name>A0A813DFC4_POLGL</name>
<dbReference type="AlphaFoldDB" id="A0A813DFC4"/>